<feature type="disulfide bond" evidence="15">
    <location>
        <begin position="61"/>
        <end position="76"/>
    </location>
</feature>
<feature type="domain" description="TNFR-Cys" evidence="17">
    <location>
        <begin position="24"/>
        <end position="58"/>
    </location>
</feature>
<dbReference type="GO" id="GO:0010468">
    <property type="term" value="P:regulation of gene expression"/>
    <property type="evidence" value="ECO:0007669"/>
    <property type="project" value="UniProtKB-ARBA"/>
</dbReference>
<feature type="repeat" description="TNFR-Cys" evidence="15">
    <location>
        <begin position="103"/>
        <end position="142"/>
    </location>
</feature>
<evidence type="ECO:0000256" key="5">
    <source>
        <dbReference type="ARBA" id="ARBA00022737"/>
    </source>
</evidence>
<evidence type="ECO:0000256" key="9">
    <source>
        <dbReference type="ARBA" id="ARBA00023157"/>
    </source>
</evidence>
<sequence>MVRVSLPCVLWGCLLAVHPEPPTACSENQYLVNNQCCDKCPPGKKLVKDCTELTETQCTPCGKGEFLDTWNSLTRCHQHQYCEPHSGLQVLKEGTSETDTTCTCQEGQHCTSNDCERCAPHTSCGPGFGVKQMATGSSDTVCELCPTGFFSNVSSAVEKCRSWTSCEAKDLVVLQEGTNRTDVVCGKVSKKSKDKVLQLEVMRHHPVEVDFPGHNPAAPVQETLQGCQPVTQEDGKESRISVQERL</sequence>
<dbReference type="GO" id="GO:0009897">
    <property type="term" value="C:external side of plasma membrane"/>
    <property type="evidence" value="ECO:0007669"/>
    <property type="project" value="InterPro"/>
</dbReference>
<feature type="repeat" description="TNFR-Cys" evidence="15">
    <location>
        <begin position="60"/>
        <end position="102"/>
    </location>
</feature>
<dbReference type="Pfam" id="PF00020">
    <property type="entry name" value="TNFR_c6"/>
    <property type="match status" value="3"/>
</dbReference>
<dbReference type="GO" id="GO:0045935">
    <property type="term" value="P:positive regulation of nucleobase-containing compound metabolic process"/>
    <property type="evidence" value="ECO:0007669"/>
    <property type="project" value="UniProtKB-ARBA"/>
</dbReference>
<dbReference type="PROSITE" id="PS00652">
    <property type="entry name" value="TNFR_NGFR_1"/>
    <property type="match status" value="1"/>
</dbReference>
<keyword evidence="19" id="KW-1185">Reference proteome</keyword>
<comment type="caution">
    <text evidence="15">Lacks conserved residue(s) required for the propagation of feature annotation.</text>
</comment>
<dbReference type="GO" id="GO:0051094">
    <property type="term" value="P:positive regulation of developmental process"/>
    <property type="evidence" value="ECO:0007669"/>
    <property type="project" value="UniProtKB-ARBA"/>
</dbReference>
<evidence type="ECO:0000256" key="4">
    <source>
        <dbReference type="ARBA" id="ARBA00022729"/>
    </source>
</evidence>
<dbReference type="AlphaFoldDB" id="A0A8C5L1B4"/>
<dbReference type="PROSITE" id="PS50050">
    <property type="entry name" value="TNFR_NGFR_2"/>
    <property type="match status" value="4"/>
</dbReference>
<dbReference type="GeneTree" id="ENSGT00940000161464"/>
<dbReference type="GO" id="GO:0006952">
    <property type="term" value="P:defense response"/>
    <property type="evidence" value="ECO:0007669"/>
    <property type="project" value="UniProtKB-ARBA"/>
</dbReference>
<gene>
    <name evidence="18" type="primary">Cd40</name>
</gene>
<dbReference type="GO" id="GO:0002768">
    <property type="term" value="P:immune response-regulating cell surface receptor signaling pathway"/>
    <property type="evidence" value="ECO:0007669"/>
    <property type="project" value="TreeGrafter"/>
</dbReference>
<evidence type="ECO:0000256" key="15">
    <source>
        <dbReference type="PROSITE-ProRule" id="PRU00206"/>
    </source>
</evidence>
<evidence type="ECO:0000256" key="1">
    <source>
        <dbReference type="ARBA" id="ARBA00004479"/>
    </source>
</evidence>
<feature type="signal peptide" evidence="16">
    <location>
        <begin position="1"/>
        <end position="16"/>
    </location>
</feature>
<dbReference type="GO" id="GO:0006874">
    <property type="term" value="P:intracellular calcium ion homeostasis"/>
    <property type="evidence" value="ECO:0007669"/>
    <property type="project" value="UniProtKB-ARBA"/>
</dbReference>
<feature type="repeat" description="TNFR-Cys" evidence="15">
    <location>
        <begin position="24"/>
        <end position="58"/>
    </location>
</feature>
<dbReference type="InterPro" id="IPR001368">
    <property type="entry name" value="TNFR/NGFR_Cys_rich_reg"/>
</dbReference>
<evidence type="ECO:0000256" key="6">
    <source>
        <dbReference type="ARBA" id="ARBA00022859"/>
    </source>
</evidence>
<feature type="disulfide bond" evidence="15">
    <location>
        <begin position="37"/>
        <end position="50"/>
    </location>
</feature>
<evidence type="ECO:0000256" key="16">
    <source>
        <dbReference type="SAM" id="SignalP"/>
    </source>
</evidence>
<dbReference type="InterPro" id="IPR020435">
    <property type="entry name" value="TNFR_5"/>
</dbReference>
<keyword evidence="4 16" id="KW-0732">Signal</keyword>
<dbReference type="CDD" id="cd13407">
    <property type="entry name" value="TNFRSF5"/>
    <property type="match status" value="1"/>
</dbReference>
<feature type="disulfide bond" evidence="15">
    <location>
        <begin position="145"/>
        <end position="160"/>
    </location>
</feature>
<keyword evidence="7" id="KW-1133">Transmembrane helix</keyword>
<dbReference type="Proteomes" id="UP000694385">
    <property type="component" value="Unassembled WGS sequence"/>
</dbReference>
<evidence type="ECO:0000256" key="12">
    <source>
        <dbReference type="ARBA" id="ARBA00031089"/>
    </source>
</evidence>
<evidence type="ECO:0000256" key="3">
    <source>
        <dbReference type="ARBA" id="ARBA00022692"/>
    </source>
</evidence>
<dbReference type="Gene3D" id="2.10.50.10">
    <property type="entry name" value="Tumor Necrosis Factor Receptor, subunit A, domain 2"/>
    <property type="match status" value="3"/>
</dbReference>
<accession>A0A8C5L1B4</accession>
<keyword evidence="3" id="KW-0812">Transmembrane</keyword>
<dbReference type="PANTHER" id="PTHR46875">
    <property type="entry name" value="TUMOR NECROSIS FACTOR RECEPTOR SUPERFAMILY MEMBER 5"/>
    <property type="match status" value="1"/>
</dbReference>
<comment type="subcellular location">
    <subcellularLocation>
        <location evidence="1">Membrane</location>
        <topology evidence="1">Single-pass type I membrane protein</topology>
    </subcellularLocation>
</comment>
<dbReference type="InterPro" id="IPR034021">
    <property type="entry name" value="TNFRSF5_N"/>
</dbReference>
<evidence type="ECO:0000256" key="7">
    <source>
        <dbReference type="ARBA" id="ARBA00022989"/>
    </source>
</evidence>
<evidence type="ECO:0000256" key="8">
    <source>
        <dbReference type="ARBA" id="ARBA00023136"/>
    </source>
</evidence>
<feature type="repeat" description="TNFR-Cys" evidence="15">
    <location>
        <begin position="144"/>
        <end position="185"/>
    </location>
</feature>
<reference evidence="18" key="1">
    <citation type="submission" date="2025-08" db="UniProtKB">
        <authorList>
            <consortium name="Ensembl"/>
        </authorList>
    </citation>
    <scope>IDENTIFICATION</scope>
</reference>
<dbReference type="InterPro" id="IPR052135">
    <property type="entry name" value="TNFRSF5"/>
</dbReference>
<reference evidence="18" key="2">
    <citation type="submission" date="2025-09" db="UniProtKB">
        <authorList>
            <consortium name="Ensembl"/>
        </authorList>
    </citation>
    <scope>IDENTIFICATION</scope>
</reference>
<evidence type="ECO:0000256" key="13">
    <source>
        <dbReference type="ARBA" id="ARBA00032719"/>
    </source>
</evidence>
<protein>
    <recommendedName>
        <fullName evidence="2">Tumor necrosis factor receptor superfamily member 5</fullName>
    </recommendedName>
    <alternativeName>
        <fullName evidence="12">B-cell surface antigen CD40</fullName>
    </alternativeName>
    <alternativeName>
        <fullName evidence="13">CD40L receptor</fullName>
    </alternativeName>
</protein>
<organism evidence="18 19">
    <name type="scientific">Jaculus jaculus</name>
    <name type="common">Lesser Egyptian jerboa</name>
    <dbReference type="NCBI Taxonomy" id="51337"/>
    <lineage>
        <taxon>Eukaryota</taxon>
        <taxon>Metazoa</taxon>
        <taxon>Chordata</taxon>
        <taxon>Craniata</taxon>
        <taxon>Vertebrata</taxon>
        <taxon>Euteleostomi</taxon>
        <taxon>Mammalia</taxon>
        <taxon>Eutheria</taxon>
        <taxon>Euarchontoglires</taxon>
        <taxon>Glires</taxon>
        <taxon>Rodentia</taxon>
        <taxon>Myomorpha</taxon>
        <taxon>Dipodoidea</taxon>
        <taxon>Dipodidae</taxon>
        <taxon>Dipodinae</taxon>
        <taxon>Jaculus</taxon>
    </lineage>
</organism>
<evidence type="ECO:0000259" key="17">
    <source>
        <dbReference type="PROSITE" id="PS50050"/>
    </source>
</evidence>
<evidence type="ECO:0000313" key="19">
    <source>
        <dbReference type="Proteomes" id="UP000694385"/>
    </source>
</evidence>
<evidence type="ECO:0000256" key="11">
    <source>
        <dbReference type="ARBA" id="ARBA00023180"/>
    </source>
</evidence>
<feature type="domain" description="TNFR-Cys" evidence="17">
    <location>
        <begin position="60"/>
        <end position="102"/>
    </location>
</feature>
<dbReference type="OMA" id="WTKERHC"/>
<evidence type="ECO:0000256" key="2">
    <source>
        <dbReference type="ARBA" id="ARBA00015766"/>
    </source>
</evidence>
<keyword evidence="5" id="KW-0677">Repeat</keyword>
<keyword evidence="10" id="KW-0675">Receptor</keyword>
<feature type="disulfide bond" evidence="15">
    <location>
        <begin position="124"/>
        <end position="142"/>
    </location>
</feature>
<feature type="domain" description="TNFR-Cys" evidence="17">
    <location>
        <begin position="103"/>
        <end position="142"/>
    </location>
</feature>
<evidence type="ECO:0000256" key="14">
    <source>
        <dbReference type="ARBA" id="ARBA00045871"/>
    </source>
</evidence>
<dbReference type="GO" id="GO:0042113">
    <property type="term" value="P:B cell activation"/>
    <property type="evidence" value="ECO:0007669"/>
    <property type="project" value="InterPro"/>
</dbReference>
<dbReference type="PRINTS" id="PR01922">
    <property type="entry name" value="TNFACTORR5"/>
</dbReference>
<evidence type="ECO:0000256" key="10">
    <source>
        <dbReference type="ARBA" id="ARBA00023170"/>
    </source>
</evidence>
<evidence type="ECO:0000313" key="18">
    <source>
        <dbReference type="Ensembl" id="ENSJJAP00000018192.1"/>
    </source>
</evidence>
<dbReference type="FunFam" id="2.10.50.10:FF:000041">
    <property type="entry name" value="Tumor necrosis factor receptor superfamily member 5"/>
    <property type="match status" value="1"/>
</dbReference>
<dbReference type="GO" id="GO:0023035">
    <property type="term" value="P:CD40 signaling pathway"/>
    <property type="evidence" value="ECO:0007669"/>
    <property type="project" value="UniProtKB-ARBA"/>
</dbReference>
<dbReference type="Ensembl" id="ENSJJAT00000024721.1">
    <property type="protein sequence ID" value="ENSJJAP00000018192.1"/>
    <property type="gene ID" value="ENSJJAG00000019525.1"/>
</dbReference>
<feature type="disulfide bond" evidence="15">
    <location>
        <begin position="40"/>
        <end position="58"/>
    </location>
</feature>
<dbReference type="PANTHER" id="PTHR46875:SF1">
    <property type="entry name" value="TUMOR NECROSIS FACTOR RECEPTOR SUPERFAMILY MEMBER 5"/>
    <property type="match status" value="1"/>
</dbReference>
<dbReference type="GO" id="GO:0038023">
    <property type="term" value="F:signaling receptor activity"/>
    <property type="evidence" value="ECO:0007669"/>
    <property type="project" value="InterPro"/>
</dbReference>
<keyword evidence="8" id="KW-0472">Membrane</keyword>
<keyword evidence="6" id="KW-0391">Immunity</keyword>
<feature type="chain" id="PRO_5034737681" description="Tumor necrosis factor receptor superfamily member 5" evidence="16">
    <location>
        <begin position="17"/>
        <end position="246"/>
    </location>
</feature>
<name>A0A8C5L1B4_JACJA</name>
<feature type="domain" description="TNFR-Cys" evidence="17">
    <location>
        <begin position="144"/>
        <end position="185"/>
    </location>
</feature>
<comment type="function">
    <text evidence="14">Receptor for TNFSF5/CD40LG. Transduces TRAF6- and MAP3K8-mediated signals that activate ERK in macrophages and B cells, leading to induction of immunoglobulin secretion.</text>
</comment>
<dbReference type="GO" id="GO:0035631">
    <property type="term" value="C:CD40 receptor complex"/>
    <property type="evidence" value="ECO:0007669"/>
    <property type="project" value="TreeGrafter"/>
</dbReference>
<proteinExistence type="predicted"/>
<dbReference type="SMART" id="SM00208">
    <property type="entry name" value="TNFR"/>
    <property type="match status" value="4"/>
</dbReference>
<keyword evidence="11" id="KW-0325">Glycoprotein</keyword>
<dbReference type="GO" id="GO:0010557">
    <property type="term" value="P:positive regulation of macromolecule biosynthetic process"/>
    <property type="evidence" value="ECO:0007669"/>
    <property type="project" value="UniProtKB-ARBA"/>
</dbReference>
<dbReference type="GO" id="GO:0051240">
    <property type="term" value="P:positive regulation of multicellular organismal process"/>
    <property type="evidence" value="ECO:0007669"/>
    <property type="project" value="UniProtKB-ARBA"/>
</dbReference>
<dbReference type="SUPFAM" id="SSF57586">
    <property type="entry name" value="TNF receptor-like"/>
    <property type="match status" value="2"/>
</dbReference>
<keyword evidence="9 15" id="KW-1015">Disulfide bond</keyword>